<feature type="compositionally biased region" description="Basic and acidic residues" evidence="2">
    <location>
        <begin position="172"/>
        <end position="191"/>
    </location>
</feature>
<organism evidence="3 4">
    <name type="scientific">Massariosphaeria phaeospora</name>
    <dbReference type="NCBI Taxonomy" id="100035"/>
    <lineage>
        <taxon>Eukaryota</taxon>
        <taxon>Fungi</taxon>
        <taxon>Dikarya</taxon>
        <taxon>Ascomycota</taxon>
        <taxon>Pezizomycotina</taxon>
        <taxon>Dothideomycetes</taxon>
        <taxon>Pleosporomycetidae</taxon>
        <taxon>Pleosporales</taxon>
        <taxon>Pleosporales incertae sedis</taxon>
        <taxon>Massariosphaeria</taxon>
    </lineage>
</organism>
<evidence type="ECO:0000313" key="4">
    <source>
        <dbReference type="Proteomes" id="UP000481861"/>
    </source>
</evidence>
<evidence type="ECO:0000256" key="1">
    <source>
        <dbReference type="SAM" id="Coils"/>
    </source>
</evidence>
<feature type="region of interest" description="Disordered" evidence="2">
    <location>
        <begin position="139"/>
        <end position="198"/>
    </location>
</feature>
<feature type="compositionally biased region" description="Basic and acidic residues" evidence="2">
    <location>
        <begin position="139"/>
        <end position="164"/>
    </location>
</feature>
<proteinExistence type="predicted"/>
<evidence type="ECO:0000313" key="3">
    <source>
        <dbReference type="EMBL" id="KAF2867378.1"/>
    </source>
</evidence>
<dbReference type="OrthoDB" id="3800276at2759"/>
<dbReference type="Proteomes" id="UP000481861">
    <property type="component" value="Unassembled WGS sequence"/>
</dbReference>
<dbReference type="AlphaFoldDB" id="A0A7C8M3J9"/>
<reference evidence="3 4" key="1">
    <citation type="submission" date="2020-01" db="EMBL/GenBank/DDBJ databases">
        <authorList>
            <consortium name="DOE Joint Genome Institute"/>
            <person name="Haridas S."/>
            <person name="Albert R."/>
            <person name="Binder M."/>
            <person name="Bloem J."/>
            <person name="Labutti K."/>
            <person name="Salamov A."/>
            <person name="Andreopoulos B."/>
            <person name="Baker S.E."/>
            <person name="Barry K."/>
            <person name="Bills G."/>
            <person name="Bluhm B.H."/>
            <person name="Cannon C."/>
            <person name="Castanera R."/>
            <person name="Culley D.E."/>
            <person name="Daum C."/>
            <person name="Ezra D."/>
            <person name="Gonzalez J.B."/>
            <person name="Henrissat B."/>
            <person name="Kuo A."/>
            <person name="Liang C."/>
            <person name="Lipzen A."/>
            <person name="Lutzoni F."/>
            <person name="Magnuson J."/>
            <person name="Mondo S."/>
            <person name="Nolan M."/>
            <person name="Ohm R."/>
            <person name="Pangilinan J."/>
            <person name="Park H.-J.H."/>
            <person name="Ramirez L."/>
            <person name="Alfaro M."/>
            <person name="Sun H."/>
            <person name="Tritt A."/>
            <person name="Yoshinaga Y."/>
            <person name="Zwiers L.-H.L."/>
            <person name="Turgeon B.G."/>
            <person name="Goodwin S.B."/>
            <person name="Spatafora J.W."/>
            <person name="Crous P.W."/>
            <person name="Grigoriev I.V."/>
        </authorList>
    </citation>
    <scope>NUCLEOTIDE SEQUENCE [LARGE SCALE GENOMIC DNA]</scope>
    <source>
        <strain evidence="3 4">CBS 611.86</strain>
    </source>
</reference>
<dbReference type="EMBL" id="JAADJZ010000023">
    <property type="protein sequence ID" value="KAF2867378.1"/>
    <property type="molecule type" value="Genomic_DNA"/>
</dbReference>
<sequence length="342" mass="39148">MAPRPEDSTMPGSKVIAAATLESPSSSVNLWSRTAAAGSSTAPNAIDPITESMESATIVDLQEELKKQVADLKKELAQCRKRENAILAVFATNYNKEKDLAQREISLLAKEMELKKLAEWEKRENAILAVFAVNHQKESELTQRESELTQRDSELTQRDNEITQRDNSPTQRDNELIQRDSELTQRERAVEEIEDEQETENERLEWEGAWIHQLVMSRKNITAVPKQAHLRKMTAQRLLHMGRALENFQVNPDLRIDTSSLPDIDMDDLAVKLLRVHDCYRGWLDCNRAIDHEMALHEGRITEEEVAYLTDYHDYRNPFNAGSMAGINFTWSALCHSHDKPE</sequence>
<protein>
    <submittedName>
        <fullName evidence="3">Uncharacterized protein</fullName>
    </submittedName>
</protein>
<keyword evidence="4" id="KW-1185">Reference proteome</keyword>
<keyword evidence="1" id="KW-0175">Coiled coil</keyword>
<comment type="caution">
    <text evidence="3">The sequence shown here is derived from an EMBL/GenBank/DDBJ whole genome shotgun (WGS) entry which is preliminary data.</text>
</comment>
<name>A0A7C8M3J9_9PLEO</name>
<accession>A0A7C8M3J9</accession>
<gene>
    <name evidence="3" type="ORF">BDV95DRAFT_610780</name>
</gene>
<feature type="coiled-coil region" evidence="1">
    <location>
        <begin position="58"/>
        <end position="111"/>
    </location>
</feature>
<evidence type="ECO:0000256" key="2">
    <source>
        <dbReference type="SAM" id="MobiDB-lite"/>
    </source>
</evidence>